<dbReference type="Proteomes" id="UP000639338">
    <property type="component" value="Unassembled WGS sequence"/>
</dbReference>
<organism evidence="3 4">
    <name type="scientific">Aphidius gifuensis</name>
    <name type="common">Parasitoid wasp</name>
    <dbReference type="NCBI Taxonomy" id="684658"/>
    <lineage>
        <taxon>Eukaryota</taxon>
        <taxon>Metazoa</taxon>
        <taxon>Ecdysozoa</taxon>
        <taxon>Arthropoda</taxon>
        <taxon>Hexapoda</taxon>
        <taxon>Insecta</taxon>
        <taxon>Pterygota</taxon>
        <taxon>Neoptera</taxon>
        <taxon>Endopterygota</taxon>
        <taxon>Hymenoptera</taxon>
        <taxon>Apocrita</taxon>
        <taxon>Ichneumonoidea</taxon>
        <taxon>Braconidae</taxon>
        <taxon>Aphidiinae</taxon>
        <taxon>Aphidius</taxon>
    </lineage>
</organism>
<keyword evidence="4" id="KW-1185">Reference proteome</keyword>
<proteinExistence type="predicted"/>
<evidence type="ECO:0000313" key="3">
    <source>
        <dbReference type="EMBL" id="KAF7995569.1"/>
    </source>
</evidence>
<feature type="compositionally biased region" description="Polar residues" evidence="1">
    <location>
        <begin position="263"/>
        <end position="273"/>
    </location>
</feature>
<dbReference type="OrthoDB" id="6345081at2759"/>
<feature type="chain" id="PRO_5033061367" evidence="2">
    <location>
        <begin position="29"/>
        <end position="461"/>
    </location>
</feature>
<evidence type="ECO:0000313" key="4">
    <source>
        <dbReference type="Proteomes" id="UP000639338"/>
    </source>
</evidence>
<keyword evidence="2" id="KW-0732">Signal</keyword>
<protein>
    <submittedName>
        <fullName evidence="3">Uncharacterized protein</fullName>
    </submittedName>
</protein>
<accession>A0A835CTY7</accession>
<reference evidence="3 4" key="1">
    <citation type="submission" date="2020-08" db="EMBL/GenBank/DDBJ databases">
        <title>Aphidius gifuensis genome sequencing and assembly.</title>
        <authorList>
            <person name="Du Z."/>
        </authorList>
    </citation>
    <scope>NUCLEOTIDE SEQUENCE [LARGE SCALE GENOMIC DNA]</scope>
    <source>
        <strain evidence="3">YNYX2018</strain>
        <tissue evidence="3">Adults</tissue>
    </source>
</reference>
<feature type="signal peptide" evidence="2">
    <location>
        <begin position="1"/>
        <end position="28"/>
    </location>
</feature>
<comment type="caution">
    <text evidence="3">The sequence shown here is derived from an EMBL/GenBank/DDBJ whole genome shotgun (WGS) entry which is preliminary data.</text>
</comment>
<dbReference type="AlphaFoldDB" id="A0A835CTY7"/>
<evidence type="ECO:0000256" key="1">
    <source>
        <dbReference type="SAM" id="MobiDB-lite"/>
    </source>
</evidence>
<gene>
    <name evidence="3" type="ORF">HCN44_006676</name>
</gene>
<feature type="compositionally biased region" description="Low complexity" evidence="1">
    <location>
        <begin position="309"/>
        <end position="325"/>
    </location>
</feature>
<feature type="compositionally biased region" description="Low complexity" evidence="1">
    <location>
        <begin position="281"/>
        <end position="295"/>
    </location>
</feature>
<evidence type="ECO:0000256" key="2">
    <source>
        <dbReference type="SAM" id="SignalP"/>
    </source>
</evidence>
<feature type="region of interest" description="Disordered" evidence="1">
    <location>
        <begin position="261"/>
        <end position="334"/>
    </location>
</feature>
<name>A0A835CTY7_APHGI</name>
<dbReference type="EMBL" id="JACMRX010000002">
    <property type="protein sequence ID" value="KAF7995569.1"/>
    <property type="molecule type" value="Genomic_DNA"/>
</dbReference>
<sequence>MRAHLRLTCCCCYWLTCLFIFLISICYGNHISSDKDKTLVDNGGNPRRDELSTSYRVQRMLINLGNDNFHKDQIDFDISYGGDEEDEEDYFEPNTTEKGRFLGSPCDKTCNPDLQHVICDSATSLCDCEKSYPVRLGPTKGCAKPKRLGEQCFYRATCTFTDQHATCMQILHNAVCDCDEGYHKVAITRSNKKSFCVEDLVTISTDLPTLFGVASGIAVLGGLICFVLKLSNPTRPTNRYVDAHHGPTMLFMSDTGIPMTIAGRSSSRTSQRSDPGPLSCSTFGRRTSSGNSGRGPLVPASRAGSRRPSLASMHSSISSARSYSAKRLEKERNEKEQRLALHELRNLKHREQELQTDLQGVPIPSPRTPHDDLLPSVDEGKETHHNEIATTSKNDMSYASTSTAMTHSERTKTELLSCSTIKGMSSDTETAFNTPIAHTSNRKNNNETAGNCSNVVDIFES</sequence>